<reference evidence="1 2" key="1">
    <citation type="submission" date="2014-04" db="EMBL/GenBank/DDBJ databases">
        <title>Evolutionary Origins and Diversification of the Mycorrhizal Mutualists.</title>
        <authorList>
            <consortium name="DOE Joint Genome Institute"/>
            <consortium name="Mycorrhizal Genomics Consortium"/>
            <person name="Kohler A."/>
            <person name="Kuo A."/>
            <person name="Nagy L.G."/>
            <person name="Floudas D."/>
            <person name="Copeland A."/>
            <person name="Barry K.W."/>
            <person name="Cichocki N."/>
            <person name="Veneault-Fourrey C."/>
            <person name="LaButti K."/>
            <person name="Lindquist E.A."/>
            <person name="Lipzen A."/>
            <person name="Lundell T."/>
            <person name="Morin E."/>
            <person name="Murat C."/>
            <person name="Riley R."/>
            <person name="Ohm R."/>
            <person name="Sun H."/>
            <person name="Tunlid A."/>
            <person name="Henrissat B."/>
            <person name="Grigoriev I.V."/>
            <person name="Hibbett D.S."/>
            <person name="Martin F."/>
        </authorList>
    </citation>
    <scope>NUCLEOTIDE SEQUENCE [LARGE SCALE GENOMIC DNA]</scope>
    <source>
        <strain evidence="1 2">Koide BX008</strain>
    </source>
</reference>
<name>A0A0C2SMW5_AMAMK</name>
<keyword evidence="2" id="KW-1185">Reference proteome</keyword>
<accession>A0A0C2SMW5</accession>
<dbReference type="InParanoid" id="A0A0C2SMW5"/>
<protein>
    <submittedName>
        <fullName evidence="1">Uncharacterized protein</fullName>
    </submittedName>
</protein>
<evidence type="ECO:0000313" key="1">
    <source>
        <dbReference type="EMBL" id="KIL64550.1"/>
    </source>
</evidence>
<dbReference type="HOGENOM" id="CLU_2739494_0_0_1"/>
<dbReference type="PROSITE" id="PS51257">
    <property type="entry name" value="PROKAR_LIPOPROTEIN"/>
    <property type="match status" value="1"/>
</dbReference>
<evidence type="ECO:0000313" key="2">
    <source>
        <dbReference type="Proteomes" id="UP000054549"/>
    </source>
</evidence>
<dbReference type="Proteomes" id="UP000054549">
    <property type="component" value="Unassembled WGS sequence"/>
</dbReference>
<dbReference type="EMBL" id="KN818248">
    <property type="protein sequence ID" value="KIL64550.1"/>
    <property type="molecule type" value="Genomic_DNA"/>
</dbReference>
<proteinExistence type="predicted"/>
<gene>
    <name evidence="1" type="ORF">M378DRAFT_162997</name>
</gene>
<sequence length="71" mass="7581">MKNESNNTHALSGTGGCTSVLCDASVGMSDDINNAIKNITSSSAAVRARNVQHLRRYLLFVPLGEVMTTLQ</sequence>
<organism evidence="1 2">
    <name type="scientific">Amanita muscaria (strain Koide BX008)</name>
    <dbReference type="NCBI Taxonomy" id="946122"/>
    <lineage>
        <taxon>Eukaryota</taxon>
        <taxon>Fungi</taxon>
        <taxon>Dikarya</taxon>
        <taxon>Basidiomycota</taxon>
        <taxon>Agaricomycotina</taxon>
        <taxon>Agaricomycetes</taxon>
        <taxon>Agaricomycetidae</taxon>
        <taxon>Agaricales</taxon>
        <taxon>Pluteineae</taxon>
        <taxon>Amanitaceae</taxon>
        <taxon>Amanita</taxon>
    </lineage>
</organism>
<dbReference type="AlphaFoldDB" id="A0A0C2SMW5"/>